<evidence type="ECO:0000313" key="8">
    <source>
        <dbReference type="Proteomes" id="UP000721236"/>
    </source>
</evidence>
<feature type="signal peptide" evidence="5">
    <location>
        <begin position="1"/>
        <end position="29"/>
    </location>
</feature>
<organism evidence="7 8">
    <name type="scientific">Cupriavidus respiraculi</name>
    <dbReference type="NCBI Taxonomy" id="195930"/>
    <lineage>
        <taxon>Bacteria</taxon>
        <taxon>Pseudomonadati</taxon>
        <taxon>Pseudomonadota</taxon>
        <taxon>Betaproteobacteria</taxon>
        <taxon>Burkholderiales</taxon>
        <taxon>Burkholderiaceae</taxon>
        <taxon>Cupriavidus</taxon>
    </lineage>
</organism>
<dbReference type="PANTHER" id="PTHR30483:SF6">
    <property type="entry name" value="PERIPLASMIC BINDING PROTEIN OF ABC TRANSPORTER FOR NATURAL AMINO ACIDS"/>
    <property type="match status" value="1"/>
</dbReference>
<dbReference type="CDD" id="cd19979">
    <property type="entry name" value="PBP1_ABC_ligand_binding-like"/>
    <property type="match status" value="1"/>
</dbReference>
<protein>
    <submittedName>
        <fullName evidence="7">Leu/Ile/Val-binding protein</fullName>
    </submittedName>
</protein>
<keyword evidence="2" id="KW-0813">Transport</keyword>
<evidence type="ECO:0000313" key="7">
    <source>
        <dbReference type="EMBL" id="CAG9175546.1"/>
    </source>
</evidence>
<dbReference type="EMBL" id="CAJZAH010000002">
    <property type="protein sequence ID" value="CAG9175546.1"/>
    <property type="molecule type" value="Genomic_DNA"/>
</dbReference>
<evidence type="ECO:0000256" key="3">
    <source>
        <dbReference type="ARBA" id="ARBA00022729"/>
    </source>
</evidence>
<feature type="domain" description="Leucine-binding protein" evidence="6">
    <location>
        <begin position="32"/>
        <end position="361"/>
    </location>
</feature>
<accession>A0ABM8X6G6</accession>
<dbReference type="PRINTS" id="PR00337">
    <property type="entry name" value="LEUILEVALBP"/>
</dbReference>
<evidence type="ECO:0000256" key="1">
    <source>
        <dbReference type="ARBA" id="ARBA00010062"/>
    </source>
</evidence>
<dbReference type="RefSeq" id="WP_224042363.1">
    <property type="nucleotide sequence ID" value="NZ_CAJZAH010000002.1"/>
</dbReference>
<dbReference type="InterPro" id="IPR000709">
    <property type="entry name" value="Leu_Ile_Val-bd"/>
</dbReference>
<evidence type="ECO:0000259" key="6">
    <source>
        <dbReference type="Pfam" id="PF13458"/>
    </source>
</evidence>
<name>A0ABM8X6G6_9BURK</name>
<evidence type="ECO:0000256" key="5">
    <source>
        <dbReference type="SAM" id="SignalP"/>
    </source>
</evidence>
<sequence length="395" mass="41755">MTQMSRRTLLATAAALFAAAALPAVPAMAADTIKIGLVTALSGQSARAGDAITRGMTVAIDEINAKGGLLGGRKLELVRRDDEGNPAKGVLAARELIYKEKVAVLFGGLDTPVSMAIVPIANQEKVPFMGPWAAGTPITRNGANPNYVFRVSAVDEVVDKAMLQYAQKTFGASKPGLILVNNPWGESNEKGIVAALTAKGMKPAGIEKFEGNDVDITPQLGRLKAAGSDVLLMVGNVGPSAQVVKSLDRMGWKVPIVSHWGPAGGRFTELAGPNAKNVHFVQTYSFFGTPSPVGTRVVNALKARYSDVKGPDDITPAVGVANAYDATHLAALAIARAGSTKGDAVREGFYKIDRYEGLIKTYVKPFTPDTHDALSENDYVWAQFIDNRIVPVNGK</sequence>
<dbReference type="SUPFAM" id="SSF53822">
    <property type="entry name" value="Periplasmic binding protein-like I"/>
    <property type="match status" value="1"/>
</dbReference>
<reference evidence="7 8" key="1">
    <citation type="submission" date="2021-08" db="EMBL/GenBank/DDBJ databases">
        <authorList>
            <person name="Peeters C."/>
        </authorList>
    </citation>
    <scope>NUCLEOTIDE SEQUENCE [LARGE SCALE GENOMIC DNA]</scope>
    <source>
        <strain evidence="7 8">LMG 21510</strain>
    </source>
</reference>
<evidence type="ECO:0000256" key="4">
    <source>
        <dbReference type="ARBA" id="ARBA00022970"/>
    </source>
</evidence>
<gene>
    <name evidence="7" type="ORF">LMG21510_02897</name>
</gene>
<dbReference type="InterPro" id="IPR028081">
    <property type="entry name" value="Leu-bd"/>
</dbReference>
<dbReference type="PANTHER" id="PTHR30483">
    <property type="entry name" value="LEUCINE-SPECIFIC-BINDING PROTEIN"/>
    <property type="match status" value="1"/>
</dbReference>
<proteinExistence type="inferred from homology"/>
<dbReference type="InterPro" id="IPR006311">
    <property type="entry name" value="TAT_signal"/>
</dbReference>
<dbReference type="Proteomes" id="UP000721236">
    <property type="component" value="Unassembled WGS sequence"/>
</dbReference>
<keyword evidence="8" id="KW-1185">Reference proteome</keyword>
<comment type="similarity">
    <text evidence="1">Belongs to the leucine-binding protein family.</text>
</comment>
<dbReference type="InterPro" id="IPR051010">
    <property type="entry name" value="BCAA_transport"/>
</dbReference>
<evidence type="ECO:0000256" key="2">
    <source>
        <dbReference type="ARBA" id="ARBA00022448"/>
    </source>
</evidence>
<keyword evidence="4" id="KW-0029">Amino-acid transport</keyword>
<keyword evidence="3 5" id="KW-0732">Signal</keyword>
<comment type="caution">
    <text evidence="7">The sequence shown here is derived from an EMBL/GenBank/DDBJ whole genome shotgun (WGS) entry which is preliminary data.</text>
</comment>
<feature type="chain" id="PRO_5046884144" evidence="5">
    <location>
        <begin position="30"/>
        <end position="395"/>
    </location>
</feature>
<dbReference type="Gene3D" id="3.40.50.2300">
    <property type="match status" value="2"/>
</dbReference>
<dbReference type="Pfam" id="PF13458">
    <property type="entry name" value="Peripla_BP_6"/>
    <property type="match status" value="1"/>
</dbReference>
<dbReference type="PROSITE" id="PS51318">
    <property type="entry name" value="TAT"/>
    <property type="match status" value="1"/>
</dbReference>
<dbReference type="InterPro" id="IPR028082">
    <property type="entry name" value="Peripla_BP_I"/>
</dbReference>